<dbReference type="RefSeq" id="WP_380676931.1">
    <property type="nucleotide sequence ID" value="NZ_CP173186.1"/>
</dbReference>
<evidence type="ECO:0000313" key="3">
    <source>
        <dbReference type="EMBL" id="MFC0227883.1"/>
    </source>
</evidence>
<dbReference type="InterPro" id="IPR038522">
    <property type="entry name" value="T4/T6SS_DotU_sf"/>
</dbReference>
<dbReference type="EMBL" id="JBHLXG010000016">
    <property type="protein sequence ID" value="MFC0227883.1"/>
    <property type="molecule type" value="Genomic_DNA"/>
</dbReference>
<keyword evidence="4" id="KW-1185">Reference proteome</keyword>
<keyword evidence="1" id="KW-0812">Transmembrane</keyword>
<name>A0ABV6EFW0_9GAMM</name>
<proteinExistence type="predicted"/>
<organism evidence="3 4">
    <name type="scientific">Serratia aquatilis</name>
    <dbReference type="NCBI Taxonomy" id="1737515"/>
    <lineage>
        <taxon>Bacteria</taxon>
        <taxon>Pseudomonadati</taxon>
        <taxon>Pseudomonadota</taxon>
        <taxon>Gammaproteobacteria</taxon>
        <taxon>Enterobacterales</taxon>
        <taxon>Yersiniaceae</taxon>
        <taxon>Serratia</taxon>
    </lineage>
</organism>
<evidence type="ECO:0000256" key="1">
    <source>
        <dbReference type="SAM" id="Phobius"/>
    </source>
</evidence>
<evidence type="ECO:0000313" key="4">
    <source>
        <dbReference type="Proteomes" id="UP001589792"/>
    </source>
</evidence>
<accession>A0ABV6EFW0</accession>
<evidence type="ECO:0000259" key="2">
    <source>
        <dbReference type="Pfam" id="PF09850"/>
    </source>
</evidence>
<protein>
    <submittedName>
        <fullName evidence="3">Type VI secretion system protein TssL, short form</fullName>
    </submittedName>
</protein>
<dbReference type="PANTHER" id="PTHR38033:SF1">
    <property type="entry name" value="DOTU FAMILY TYPE IV_VI SECRETION SYSTEM PROTEIN"/>
    <property type="match status" value="1"/>
</dbReference>
<feature type="transmembrane region" description="Helical" evidence="1">
    <location>
        <begin position="194"/>
        <end position="212"/>
    </location>
</feature>
<dbReference type="PANTHER" id="PTHR38033">
    <property type="entry name" value="MEMBRANE PROTEIN-RELATED"/>
    <property type="match status" value="1"/>
</dbReference>
<dbReference type="InterPro" id="IPR017732">
    <property type="entry name" value="T4/T6SS_DotU"/>
</dbReference>
<dbReference type="Gene3D" id="1.25.40.590">
    <property type="entry name" value="Type IV / VI secretion system, DotU"/>
    <property type="match status" value="1"/>
</dbReference>
<dbReference type="NCBIfam" id="TIGR03349">
    <property type="entry name" value="IV_VI_DotU"/>
    <property type="match status" value="1"/>
</dbReference>
<keyword evidence="1" id="KW-1133">Transmembrane helix</keyword>
<dbReference type="NCBIfam" id="NF038239">
    <property type="entry name" value="T6SS_TssL_short"/>
    <property type="match status" value="1"/>
</dbReference>
<dbReference type="Pfam" id="PF09850">
    <property type="entry name" value="DotU"/>
    <property type="match status" value="1"/>
</dbReference>
<reference evidence="3 4" key="1">
    <citation type="submission" date="2024-09" db="EMBL/GenBank/DDBJ databases">
        <authorList>
            <person name="Sun Q."/>
            <person name="Mori K."/>
        </authorList>
    </citation>
    <scope>NUCLEOTIDE SEQUENCE [LARGE SCALE GENOMIC DNA]</scope>
    <source>
        <strain evidence="3 4">CCM 8626</strain>
    </source>
</reference>
<dbReference type="Proteomes" id="UP001589792">
    <property type="component" value="Unassembled WGS sequence"/>
</dbReference>
<feature type="domain" description="Type IV / VI secretion system DotU" evidence="2">
    <location>
        <begin position="14"/>
        <end position="215"/>
    </location>
</feature>
<keyword evidence="1" id="KW-0472">Membrane</keyword>
<gene>
    <name evidence="3" type="primary">tssL</name>
    <name evidence="3" type="ORF">ACFFJ3_15485</name>
</gene>
<sequence>MSPSMKKSTPDVDIDALLQDTWLQVISLRQGMVCPEGEGPRLWQRCVADIEHTHQTLLAAGVSEQSRQHIQYAQCAVLDEAVKGRSVEDDAYFVWCHSPLQAHFFNTLDAGDQLYERMRAVLREAAPDPAVLTCFHRVLMLGFQGGYLSADVPAREQLVKQLSARVQSFSLVSSRPMLAVAASRSRLSAAFRYWPMRLGLAALTVGLLWWGLHHWLSSLLLTVLPGAVA</sequence>
<comment type="caution">
    <text evidence="3">The sequence shown here is derived from an EMBL/GenBank/DDBJ whole genome shotgun (WGS) entry which is preliminary data.</text>
</comment>